<dbReference type="InterPro" id="IPR001296">
    <property type="entry name" value="Glyco_trans_1"/>
</dbReference>
<dbReference type="CDD" id="cd03801">
    <property type="entry name" value="GT4_PimA-like"/>
    <property type="match status" value="1"/>
</dbReference>
<protein>
    <submittedName>
        <fullName evidence="4">Glycosyltransferase</fullName>
    </submittedName>
</protein>
<accession>A0A414L786</accession>
<gene>
    <name evidence="4" type="ORF">DW712_15560</name>
</gene>
<evidence type="ECO:0000313" key="5">
    <source>
        <dbReference type="Proteomes" id="UP000285650"/>
    </source>
</evidence>
<dbReference type="InterPro" id="IPR001173">
    <property type="entry name" value="Glyco_trans_2-like"/>
</dbReference>
<organism evidence="4 5">
    <name type="scientific">Bacteroides intestinalis</name>
    <dbReference type="NCBI Taxonomy" id="329854"/>
    <lineage>
        <taxon>Bacteria</taxon>
        <taxon>Pseudomonadati</taxon>
        <taxon>Bacteroidota</taxon>
        <taxon>Bacteroidia</taxon>
        <taxon>Bacteroidales</taxon>
        <taxon>Bacteroidaceae</taxon>
        <taxon>Bacteroides</taxon>
    </lineage>
</organism>
<dbReference type="SUPFAM" id="SSF53756">
    <property type="entry name" value="UDP-Glycosyltransferase/glycogen phosphorylase"/>
    <property type="match status" value="1"/>
</dbReference>
<evidence type="ECO:0000313" key="4">
    <source>
        <dbReference type="EMBL" id="RHE90443.1"/>
    </source>
</evidence>
<dbReference type="PANTHER" id="PTHR46401">
    <property type="entry name" value="GLYCOSYLTRANSFERASE WBBK-RELATED"/>
    <property type="match status" value="1"/>
</dbReference>
<name>A0A414L786_9BACE</name>
<feature type="domain" description="Glycosyltransferase 2-like" evidence="3">
    <location>
        <begin position="7"/>
        <end position="146"/>
    </location>
</feature>
<dbReference type="EMBL" id="QSKV01000010">
    <property type="protein sequence ID" value="RHE90443.1"/>
    <property type="molecule type" value="Genomic_DNA"/>
</dbReference>
<dbReference type="Gene3D" id="3.90.550.10">
    <property type="entry name" value="Spore Coat Polysaccharide Biosynthesis Protein SpsA, Chain A"/>
    <property type="match status" value="1"/>
</dbReference>
<sequence length="708" mass="81952">MNNIKISILISAYNVENYIEECLHSLKCQTLKEIEVIIVDDGSTDKTGEIAEMYAHSDRRFRVVHQSNKGLTQSRNIGLSLAQGKYVGFVDGDDYVSKDAFEQLFLRAEAYSADIVLGSVLYTYEDGTFQRVGNKSVAFQSHSGTMEGKQCFKLLIKTGCYIPMVWSNLYRLDFIQQNQLHFEATFHEDEYFMPYALFFAKKVIDINIDFYFYRQRQGSIMRNDNNLIKRSESLFFISSRLKEFIKEKTNGKECDEAGQMFLLQAGSLYERAQSLYERQLSISSKKCLFIISEESVAGKYGVGTYINQLTQCFDLSIWNVNVIILHARSKEVQWKIKEGIAYYEIPMPGKMQYYSSSLDEKQYYRGVFYYLASRLTLSPKIYCHFNFAIHHDLALLFKKKSQAKIVFTLHYTDWSFDLLGDRAWLKQILANPIGNKDNQVKKTFEREKAFMMECCDYVVTIANHSYRMLKELYEIPQDKLAFVPNALKDEYQPRNKEELNTLRKKYGFNDNDKIVLFAGRIDSVKGFAELIEAIKLVQREIPNTKLVIAGSGNYTLALSAIAPCWSGFVFTGFLSKEQLYDLYAIADIGVVPSKHEEFGYVAVEMMMHRLPVIVNNTTGLKEIVENGKFGVIFDYGENWDIKSLKEKIISNLTSDKSNNQMIKEARNKILECYSLDSFCRRIQNIYNHMENPCGTYLNNLNYLQYEET</sequence>
<dbReference type="GO" id="GO:0009103">
    <property type="term" value="P:lipopolysaccharide biosynthetic process"/>
    <property type="evidence" value="ECO:0007669"/>
    <property type="project" value="TreeGrafter"/>
</dbReference>
<dbReference type="PANTHER" id="PTHR46401:SF2">
    <property type="entry name" value="GLYCOSYLTRANSFERASE WBBK-RELATED"/>
    <property type="match status" value="1"/>
</dbReference>
<dbReference type="Pfam" id="PF00535">
    <property type="entry name" value="Glycos_transf_2"/>
    <property type="match status" value="1"/>
</dbReference>
<dbReference type="SUPFAM" id="SSF53448">
    <property type="entry name" value="Nucleotide-diphospho-sugar transferases"/>
    <property type="match status" value="1"/>
</dbReference>
<dbReference type="Proteomes" id="UP000285650">
    <property type="component" value="Unassembled WGS sequence"/>
</dbReference>
<dbReference type="AlphaFoldDB" id="A0A414L786"/>
<feature type="domain" description="Glycosyl transferase family 1" evidence="2">
    <location>
        <begin position="501"/>
        <end position="667"/>
    </location>
</feature>
<dbReference type="GO" id="GO:0016757">
    <property type="term" value="F:glycosyltransferase activity"/>
    <property type="evidence" value="ECO:0007669"/>
    <property type="project" value="InterPro"/>
</dbReference>
<dbReference type="InterPro" id="IPR029044">
    <property type="entry name" value="Nucleotide-diphossugar_trans"/>
</dbReference>
<evidence type="ECO:0000259" key="3">
    <source>
        <dbReference type="Pfam" id="PF00535"/>
    </source>
</evidence>
<reference evidence="4 5" key="1">
    <citation type="submission" date="2018-08" db="EMBL/GenBank/DDBJ databases">
        <title>A genome reference for cultivated species of the human gut microbiota.</title>
        <authorList>
            <person name="Zou Y."/>
            <person name="Xue W."/>
            <person name="Luo G."/>
        </authorList>
    </citation>
    <scope>NUCLEOTIDE SEQUENCE [LARGE SCALE GENOMIC DNA]</scope>
    <source>
        <strain evidence="4 5">AM27-17</strain>
    </source>
</reference>
<comment type="caution">
    <text evidence="4">The sequence shown here is derived from an EMBL/GenBank/DDBJ whole genome shotgun (WGS) entry which is preliminary data.</text>
</comment>
<evidence type="ECO:0000256" key="1">
    <source>
        <dbReference type="ARBA" id="ARBA00022679"/>
    </source>
</evidence>
<evidence type="ECO:0000259" key="2">
    <source>
        <dbReference type="Pfam" id="PF00534"/>
    </source>
</evidence>
<keyword evidence="1 4" id="KW-0808">Transferase</keyword>
<dbReference type="Pfam" id="PF00534">
    <property type="entry name" value="Glycos_transf_1"/>
    <property type="match status" value="1"/>
</dbReference>
<proteinExistence type="predicted"/>
<dbReference type="RefSeq" id="WP_118222767.1">
    <property type="nucleotide sequence ID" value="NZ_JADNIJ010000010.1"/>
</dbReference>
<dbReference type="Gene3D" id="3.40.50.2000">
    <property type="entry name" value="Glycogen Phosphorylase B"/>
    <property type="match status" value="2"/>
</dbReference>
<dbReference type="CDD" id="cd00761">
    <property type="entry name" value="Glyco_tranf_GTA_type"/>
    <property type="match status" value="1"/>
</dbReference>